<dbReference type="RefSeq" id="XP_033402619.1">
    <property type="nucleotide sequence ID" value="XM_033543833.1"/>
</dbReference>
<dbReference type="GeneID" id="54301330"/>
<dbReference type="OrthoDB" id="541052at2759"/>
<feature type="transmembrane region" description="Helical" evidence="3">
    <location>
        <begin position="388"/>
        <end position="407"/>
    </location>
</feature>
<feature type="transmembrane region" description="Helical" evidence="3">
    <location>
        <begin position="183"/>
        <end position="201"/>
    </location>
</feature>
<dbReference type="InterPro" id="IPR006598">
    <property type="entry name" value="CAP10"/>
</dbReference>
<dbReference type="Proteomes" id="UP000799438">
    <property type="component" value="Unassembled WGS sequence"/>
</dbReference>
<feature type="transmembrane region" description="Helical" evidence="3">
    <location>
        <begin position="301"/>
        <end position="318"/>
    </location>
</feature>
<feature type="domain" description="Glycosyl transferase CAP10" evidence="4">
    <location>
        <begin position="661"/>
        <end position="971"/>
    </location>
</feature>
<dbReference type="PANTHER" id="PTHR12203:SF35">
    <property type="entry name" value="PROTEIN O-GLUCOSYLTRANSFERASE 1"/>
    <property type="match status" value="1"/>
</dbReference>
<proteinExistence type="inferred from homology"/>
<feature type="transmembrane region" description="Helical" evidence="3">
    <location>
        <begin position="32"/>
        <end position="50"/>
    </location>
</feature>
<sequence>MDRAPLLWVSGLFACLLYIASTLDTSFAFDRPVHSSIAVLIVCGAALLLAQKIRPFHGTTVSNAHYAPIPLQDLQDGGAGSRPASPVLEGPGEVAKPTLFGLRARTVLVGLLLTARIEVLRRVLQRVECRGPSLTPLALVFVAVADWWQYRKMRQQPRDEEEVDEMETTIYVEFATTAGNSPLKTLFGVAIIIAGSIAAFSKPYPALSTYICPVTSTDSVLIPRLQTLGVFIDGLIGALLFQLLDSKQKQHSRLSSMGVPYVGLACLISATIWVVIGLSYYSFGPSDLREWISTHTQQYTGSAIKLALAISIAALCAVRTIHYVGVLSTSVIVLFTAVFVYLFGPAWNHNHPFPPLPGGGIMSLLVAVIGFIVHAMPTAQSHRGKLSLWTFLPVVLFLFMLQVMFAYHGSSEVRYHPIDMLMYYANENHGKWLKHAGINATLFNATTNYTARYGRHPPPHFDDWYNYAVERNTLIIDDFDNIYSDLLPFWALSPAEIRQRTWEVIADPDSGIGGIIIREGKVSISDNVPGTHRWMLDGVVEMIEKFSKWLPDMDLAFNLNDECRVAVPYDEMNRIRDTALTERSRNPGVVSKFSSDRSKNWQAVPQEPVRTNRFQVMSFKSTWDEFGTVACPPNSKARTQRIWDVSKLCTDCAVPHSLGGYLANWTLAADVCHQPDLARLHGFYTSPAAFSGTHDLMPIFSQGKASGYNDILYPSAWNYVEKAVYAPNDEYPDPPFEEKDPTLFWRGSTTEGMSTGHGEWRGMARQRLVHEAMNTSSTHALLLPWPISNNYKKQRYALVAASELHANFAPDVQFVSYPRCFEADCNEQFAEFAPREVAAPIDFQGTWRYRYILDADGAGFSGRFIPFLRSGSVPFKMALFREWLDGRVVPWVHFVPLDLRLQGLWATLAFFEGFNGTVVGGGRAVVGERRRHAERIAREGREWAEKVLRREDMEVYMFRLLLEWGRLTDDRRDELGFVVGGGGGGGS</sequence>
<evidence type="ECO:0000256" key="3">
    <source>
        <dbReference type="SAM" id="Phobius"/>
    </source>
</evidence>
<evidence type="ECO:0000313" key="5">
    <source>
        <dbReference type="EMBL" id="KAF2146911.1"/>
    </source>
</evidence>
<comment type="similarity">
    <text evidence="1">Belongs to the glycosyltransferase 90 family.</text>
</comment>
<feature type="transmembrane region" description="Helical" evidence="3">
    <location>
        <begin position="356"/>
        <end position="376"/>
    </location>
</feature>
<dbReference type="PANTHER" id="PTHR12203">
    <property type="entry name" value="KDEL LYS-ASP-GLU-LEU CONTAINING - RELATED"/>
    <property type="match status" value="1"/>
</dbReference>
<keyword evidence="2 5" id="KW-0808">Transferase</keyword>
<gene>
    <name evidence="5" type="ORF">K452DRAFT_315111</name>
</gene>
<keyword evidence="6" id="KW-1185">Reference proteome</keyword>
<feature type="transmembrane region" description="Helical" evidence="3">
    <location>
        <begin position="261"/>
        <end position="281"/>
    </location>
</feature>
<organism evidence="5 6">
    <name type="scientific">Aplosporella prunicola CBS 121167</name>
    <dbReference type="NCBI Taxonomy" id="1176127"/>
    <lineage>
        <taxon>Eukaryota</taxon>
        <taxon>Fungi</taxon>
        <taxon>Dikarya</taxon>
        <taxon>Ascomycota</taxon>
        <taxon>Pezizomycotina</taxon>
        <taxon>Dothideomycetes</taxon>
        <taxon>Dothideomycetes incertae sedis</taxon>
        <taxon>Botryosphaeriales</taxon>
        <taxon>Aplosporellaceae</taxon>
        <taxon>Aplosporella</taxon>
    </lineage>
</organism>
<keyword evidence="3" id="KW-0472">Membrane</keyword>
<dbReference type="PROSITE" id="PS51257">
    <property type="entry name" value="PROKAR_LIPOPROTEIN"/>
    <property type="match status" value="1"/>
</dbReference>
<evidence type="ECO:0000256" key="1">
    <source>
        <dbReference type="ARBA" id="ARBA00010118"/>
    </source>
</evidence>
<name>A0A6A6BW37_9PEZI</name>
<reference evidence="5" key="1">
    <citation type="journal article" date="2020" name="Stud. Mycol.">
        <title>101 Dothideomycetes genomes: a test case for predicting lifestyles and emergence of pathogens.</title>
        <authorList>
            <person name="Haridas S."/>
            <person name="Albert R."/>
            <person name="Binder M."/>
            <person name="Bloem J."/>
            <person name="Labutti K."/>
            <person name="Salamov A."/>
            <person name="Andreopoulos B."/>
            <person name="Baker S."/>
            <person name="Barry K."/>
            <person name="Bills G."/>
            <person name="Bluhm B."/>
            <person name="Cannon C."/>
            <person name="Castanera R."/>
            <person name="Culley D."/>
            <person name="Daum C."/>
            <person name="Ezra D."/>
            <person name="Gonzalez J."/>
            <person name="Henrissat B."/>
            <person name="Kuo A."/>
            <person name="Liang C."/>
            <person name="Lipzen A."/>
            <person name="Lutzoni F."/>
            <person name="Magnuson J."/>
            <person name="Mondo S."/>
            <person name="Nolan M."/>
            <person name="Ohm R."/>
            <person name="Pangilinan J."/>
            <person name="Park H.-J."/>
            <person name="Ramirez L."/>
            <person name="Alfaro M."/>
            <person name="Sun H."/>
            <person name="Tritt A."/>
            <person name="Yoshinaga Y."/>
            <person name="Zwiers L.-H."/>
            <person name="Turgeon B."/>
            <person name="Goodwin S."/>
            <person name="Spatafora J."/>
            <person name="Crous P."/>
            <person name="Grigoriev I."/>
        </authorList>
    </citation>
    <scope>NUCLEOTIDE SEQUENCE</scope>
    <source>
        <strain evidence="5">CBS 121167</strain>
    </source>
</reference>
<keyword evidence="3" id="KW-1133">Transmembrane helix</keyword>
<feature type="transmembrane region" description="Helical" evidence="3">
    <location>
        <begin position="325"/>
        <end position="344"/>
    </location>
</feature>
<protein>
    <submittedName>
        <fullName evidence="5">Glycosyltransferase family 90 protein</fullName>
    </submittedName>
</protein>
<dbReference type="EMBL" id="ML995475">
    <property type="protein sequence ID" value="KAF2146911.1"/>
    <property type="molecule type" value="Genomic_DNA"/>
</dbReference>
<evidence type="ECO:0000259" key="4">
    <source>
        <dbReference type="SMART" id="SM00672"/>
    </source>
</evidence>
<dbReference type="GO" id="GO:0016740">
    <property type="term" value="F:transferase activity"/>
    <property type="evidence" value="ECO:0007669"/>
    <property type="project" value="UniProtKB-KW"/>
</dbReference>
<dbReference type="AlphaFoldDB" id="A0A6A6BW37"/>
<evidence type="ECO:0000313" key="6">
    <source>
        <dbReference type="Proteomes" id="UP000799438"/>
    </source>
</evidence>
<keyword evidence="3" id="KW-0812">Transmembrane</keyword>
<dbReference type="SMART" id="SM00672">
    <property type="entry name" value="CAP10"/>
    <property type="match status" value="1"/>
</dbReference>
<dbReference type="Pfam" id="PF05686">
    <property type="entry name" value="Glyco_transf_90"/>
    <property type="match status" value="1"/>
</dbReference>
<feature type="transmembrane region" description="Helical" evidence="3">
    <location>
        <begin position="221"/>
        <end position="241"/>
    </location>
</feature>
<accession>A0A6A6BW37</accession>
<evidence type="ECO:0000256" key="2">
    <source>
        <dbReference type="ARBA" id="ARBA00022679"/>
    </source>
</evidence>
<dbReference type="InterPro" id="IPR051091">
    <property type="entry name" value="O-Glucosyltr/Glycosyltrsf_90"/>
</dbReference>